<dbReference type="GO" id="GO:0009396">
    <property type="term" value="P:folic acid-containing compound biosynthetic process"/>
    <property type="evidence" value="ECO:0007669"/>
    <property type="project" value="TreeGrafter"/>
</dbReference>
<dbReference type="GO" id="GO:0030272">
    <property type="term" value="F:5-formyltetrahydrofolate cyclo-ligase activity"/>
    <property type="evidence" value="ECO:0007669"/>
    <property type="project" value="UniProtKB-EC"/>
</dbReference>
<dbReference type="GO" id="GO:0035999">
    <property type="term" value="P:tetrahydrofolate interconversion"/>
    <property type="evidence" value="ECO:0007669"/>
    <property type="project" value="TreeGrafter"/>
</dbReference>
<evidence type="ECO:0000256" key="5">
    <source>
        <dbReference type="RuleBase" id="RU361279"/>
    </source>
</evidence>
<reference evidence="6 7" key="1">
    <citation type="submission" date="2015-11" db="EMBL/GenBank/DDBJ databases">
        <title>Draft genome sequence of Paramesorhizobium deserti A-3-E, a strain highly resistant to diverse beta-lactam antibiotics.</title>
        <authorList>
            <person name="Lv R."/>
            <person name="Yang X."/>
            <person name="Fang N."/>
            <person name="Guo J."/>
            <person name="Luo X."/>
            <person name="Peng F."/>
            <person name="Yang R."/>
            <person name="Cui Y."/>
            <person name="Fang C."/>
            <person name="Song Y."/>
        </authorList>
    </citation>
    <scope>NUCLEOTIDE SEQUENCE [LARGE SCALE GENOMIC DNA]</scope>
    <source>
        <strain evidence="6 7">A-3-E</strain>
    </source>
</reference>
<dbReference type="InterPro" id="IPR024185">
    <property type="entry name" value="FTHF_cligase-like_sf"/>
</dbReference>
<dbReference type="InterPro" id="IPR002698">
    <property type="entry name" value="FTHF_cligase"/>
</dbReference>
<dbReference type="InterPro" id="IPR037171">
    <property type="entry name" value="NagB/RpiA_transferase-like"/>
</dbReference>
<feature type="binding site" evidence="4">
    <location>
        <position position="66"/>
    </location>
    <ligand>
        <name>substrate</name>
    </ligand>
</feature>
<dbReference type="EMBL" id="LNTU01000034">
    <property type="protein sequence ID" value="KXF76251.1"/>
    <property type="molecule type" value="Genomic_DNA"/>
</dbReference>
<comment type="cofactor">
    <cofactor evidence="5">
        <name>Mg(2+)</name>
        <dbReference type="ChEBI" id="CHEBI:18420"/>
    </cofactor>
</comment>
<dbReference type="PANTHER" id="PTHR23407">
    <property type="entry name" value="ATPASE INHIBITOR/5-FORMYLTETRAHYDROFOLATE CYCLO-LIGASE"/>
    <property type="match status" value="1"/>
</dbReference>
<keyword evidence="6" id="KW-0436">Ligase</keyword>
<keyword evidence="5" id="KW-0460">Magnesium</keyword>
<organism evidence="6 7">
    <name type="scientific">Paramesorhizobium deserti</name>
    <dbReference type="NCBI Taxonomy" id="1494590"/>
    <lineage>
        <taxon>Bacteria</taxon>
        <taxon>Pseudomonadati</taxon>
        <taxon>Pseudomonadota</taxon>
        <taxon>Alphaproteobacteria</taxon>
        <taxon>Hyphomicrobiales</taxon>
        <taxon>Phyllobacteriaceae</taxon>
        <taxon>Paramesorhizobium</taxon>
    </lineage>
</organism>
<sequence length="201" mass="21931">MEQSVEQTIPNRKEQKRMLRQQALARRDALDPGYRAEASSAAARHGGSVVFEPGAIVSGFWPIRSEIDPRPLLFALRERGARLCLPVVLDRETIGFRELLGDAPLIDTGFGTVGPGPDAPMVDPELMLVPLAAFDAHGRRIGYGAGHYDRALARLAEKGLHPLLIGLAFDCQEVAEVPDEPHDVRLAQILTESGLRRVISA</sequence>
<gene>
    <name evidence="6" type="ORF">ATN84_15280</name>
</gene>
<dbReference type="GO" id="GO:0005524">
    <property type="term" value="F:ATP binding"/>
    <property type="evidence" value="ECO:0007669"/>
    <property type="project" value="UniProtKB-KW"/>
</dbReference>
<protein>
    <recommendedName>
        <fullName evidence="5">5-formyltetrahydrofolate cyclo-ligase</fullName>
        <ecNumber evidence="5">6.3.3.2</ecNumber>
    </recommendedName>
</protein>
<dbReference type="Proteomes" id="UP000070107">
    <property type="component" value="Unassembled WGS sequence"/>
</dbReference>
<comment type="catalytic activity">
    <reaction evidence="5">
        <text>(6S)-5-formyl-5,6,7,8-tetrahydrofolate + ATP = (6R)-5,10-methenyltetrahydrofolate + ADP + phosphate</text>
        <dbReference type="Rhea" id="RHEA:10488"/>
        <dbReference type="ChEBI" id="CHEBI:30616"/>
        <dbReference type="ChEBI" id="CHEBI:43474"/>
        <dbReference type="ChEBI" id="CHEBI:57455"/>
        <dbReference type="ChEBI" id="CHEBI:57457"/>
        <dbReference type="ChEBI" id="CHEBI:456216"/>
        <dbReference type="EC" id="6.3.3.2"/>
    </reaction>
</comment>
<dbReference type="SUPFAM" id="SSF100950">
    <property type="entry name" value="NagB/RpiA/CoA transferase-like"/>
    <property type="match status" value="1"/>
</dbReference>
<keyword evidence="5" id="KW-0479">Metal-binding</keyword>
<dbReference type="NCBIfam" id="TIGR02727">
    <property type="entry name" value="MTHFS_bact"/>
    <property type="match status" value="1"/>
</dbReference>
<proteinExistence type="inferred from homology"/>
<dbReference type="Pfam" id="PF01812">
    <property type="entry name" value="5-FTHF_cyc-lig"/>
    <property type="match status" value="1"/>
</dbReference>
<evidence type="ECO:0000256" key="3">
    <source>
        <dbReference type="ARBA" id="ARBA00022840"/>
    </source>
</evidence>
<dbReference type="OrthoDB" id="9801938at2"/>
<evidence type="ECO:0000313" key="7">
    <source>
        <dbReference type="Proteomes" id="UP000070107"/>
    </source>
</evidence>
<accession>A0A135HST0</accession>
<evidence type="ECO:0000256" key="4">
    <source>
        <dbReference type="PIRSR" id="PIRSR006806-1"/>
    </source>
</evidence>
<feature type="binding site" evidence="4">
    <location>
        <begin position="16"/>
        <end position="20"/>
    </location>
    <ligand>
        <name>ATP</name>
        <dbReference type="ChEBI" id="CHEBI:30616"/>
    </ligand>
</feature>
<dbReference type="EC" id="6.3.3.2" evidence="5"/>
<dbReference type="STRING" id="1494590.ATN84_15280"/>
<keyword evidence="7" id="KW-1185">Reference proteome</keyword>
<dbReference type="GO" id="GO:0046872">
    <property type="term" value="F:metal ion binding"/>
    <property type="evidence" value="ECO:0007669"/>
    <property type="project" value="UniProtKB-KW"/>
</dbReference>
<keyword evidence="3 4" id="KW-0067">ATP-binding</keyword>
<evidence type="ECO:0000256" key="2">
    <source>
        <dbReference type="ARBA" id="ARBA00022741"/>
    </source>
</evidence>
<feature type="binding site" evidence="4">
    <location>
        <begin position="140"/>
        <end position="148"/>
    </location>
    <ligand>
        <name>ATP</name>
        <dbReference type="ChEBI" id="CHEBI:30616"/>
    </ligand>
</feature>
<comment type="similarity">
    <text evidence="1 5">Belongs to the 5-formyltetrahydrofolate cyclo-ligase family.</text>
</comment>
<dbReference type="PIRSF" id="PIRSF006806">
    <property type="entry name" value="FTHF_cligase"/>
    <property type="match status" value="1"/>
</dbReference>
<keyword evidence="2 4" id="KW-0547">Nucleotide-binding</keyword>
<dbReference type="Gene3D" id="3.40.50.10420">
    <property type="entry name" value="NagB/RpiA/CoA transferase-like"/>
    <property type="match status" value="1"/>
</dbReference>
<evidence type="ECO:0000256" key="1">
    <source>
        <dbReference type="ARBA" id="ARBA00010638"/>
    </source>
</evidence>
<evidence type="ECO:0000313" key="6">
    <source>
        <dbReference type="EMBL" id="KXF76251.1"/>
    </source>
</evidence>
<name>A0A135HST0_9HYPH</name>
<dbReference type="PANTHER" id="PTHR23407:SF1">
    <property type="entry name" value="5-FORMYLTETRAHYDROFOLATE CYCLO-LIGASE"/>
    <property type="match status" value="1"/>
</dbReference>
<dbReference type="AlphaFoldDB" id="A0A135HST0"/>
<comment type="caution">
    <text evidence="6">The sequence shown here is derived from an EMBL/GenBank/DDBJ whole genome shotgun (WGS) entry which is preliminary data.</text>
</comment>